<gene>
    <name evidence="1" type="ORF">ACFSJH_09565</name>
</gene>
<dbReference type="EMBL" id="JBHUHO010000029">
    <property type="protein sequence ID" value="MFD2115970.1"/>
    <property type="molecule type" value="Genomic_DNA"/>
</dbReference>
<evidence type="ECO:0008006" key="3">
    <source>
        <dbReference type="Google" id="ProtNLM"/>
    </source>
</evidence>
<evidence type="ECO:0000313" key="2">
    <source>
        <dbReference type="Proteomes" id="UP001597362"/>
    </source>
</evidence>
<reference evidence="2" key="1">
    <citation type="journal article" date="2019" name="Int. J. Syst. Evol. Microbiol.">
        <title>The Global Catalogue of Microorganisms (GCM) 10K type strain sequencing project: providing services to taxonomists for standard genome sequencing and annotation.</title>
        <authorList>
            <consortium name="The Broad Institute Genomics Platform"/>
            <consortium name="The Broad Institute Genome Sequencing Center for Infectious Disease"/>
            <person name="Wu L."/>
            <person name="Ma J."/>
        </authorList>
    </citation>
    <scope>NUCLEOTIDE SEQUENCE [LARGE SCALE GENOMIC DNA]</scope>
    <source>
        <strain evidence="2">GH52</strain>
    </source>
</reference>
<organism evidence="1 2">
    <name type="scientific">Paenibacillus yanchengensis</name>
    <dbReference type="NCBI Taxonomy" id="2035833"/>
    <lineage>
        <taxon>Bacteria</taxon>
        <taxon>Bacillati</taxon>
        <taxon>Bacillota</taxon>
        <taxon>Bacilli</taxon>
        <taxon>Bacillales</taxon>
        <taxon>Paenibacillaceae</taxon>
        <taxon>Paenibacillus</taxon>
    </lineage>
</organism>
<evidence type="ECO:0000313" key="1">
    <source>
        <dbReference type="EMBL" id="MFD2115970.1"/>
    </source>
</evidence>
<proteinExistence type="predicted"/>
<name>A0ABW4YJP3_9BACL</name>
<dbReference type="Proteomes" id="UP001597362">
    <property type="component" value="Unassembled WGS sequence"/>
</dbReference>
<dbReference type="RefSeq" id="WP_377771673.1">
    <property type="nucleotide sequence ID" value="NZ_JBHUHO010000029.1"/>
</dbReference>
<comment type="caution">
    <text evidence="1">The sequence shown here is derived from an EMBL/GenBank/DDBJ whole genome shotgun (WGS) entry which is preliminary data.</text>
</comment>
<protein>
    <recommendedName>
        <fullName evidence="3">DUF3939 domain-containing protein</fullName>
    </recommendedName>
</protein>
<keyword evidence="2" id="KW-1185">Reference proteome</keyword>
<dbReference type="PROSITE" id="PS51257">
    <property type="entry name" value="PROKAR_LIPOPROTEIN"/>
    <property type="match status" value="1"/>
</dbReference>
<accession>A0ABW4YJP3</accession>
<sequence length="255" mass="29318">MSKNRRLAIQKKILPVALLSILIVVTLSGCLYPKERIEQQQGVSRDVVRNVQAVVDDYQAETGLLPILNSAKMVPRFEKFQMDFVKLKEKKYISEIPKAAFEVGGSYYFLIIDAETNPQVKLMHLPTIQKVNDLQNKVLEYWQKNKHLPQKEEQYAGFYVIDYEKLGMKAPAINSIFTNQSQELLVDKAGNVYVDYGPDIMQLILTQQISDDQLVGDLRELLLEHSDYVPVRAPAYLYQNNEPVAMLDRHMPKTE</sequence>